<dbReference type="InterPro" id="IPR055111">
    <property type="entry name" value="RNF34_RFFL_HeH"/>
</dbReference>
<reference evidence="8" key="2">
    <citation type="journal article" date="2022" name="Proc. Natl. Acad. Sci. U.S.A.">
        <title>Diploid-dominant life cycles characterize the early evolution of Fungi.</title>
        <authorList>
            <person name="Amses K.R."/>
            <person name="Simmons D.R."/>
            <person name="Longcore J.E."/>
            <person name="Mondo S.J."/>
            <person name="Seto K."/>
            <person name="Jeronimo G.H."/>
            <person name="Bonds A.E."/>
            <person name="Quandt C.A."/>
            <person name="Davis W.J."/>
            <person name="Chang Y."/>
            <person name="Federici B.A."/>
            <person name="Kuo A."/>
            <person name="LaButti K."/>
            <person name="Pangilinan J."/>
            <person name="Andreopoulos W."/>
            <person name="Tritt A."/>
            <person name="Riley R."/>
            <person name="Hundley H."/>
            <person name="Johnson J."/>
            <person name="Lipzen A."/>
            <person name="Barry K."/>
            <person name="Lang B.F."/>
            <person name="Cuomo C.A."/>
            <person name="Buchler N.E."/>
            <person name="Grigoriev I.V."/>
            <person name="Spatafora J.W."/>
            <person name="Stajich J.E."/>
            <person name="James T.Y."/>
        </authorList>
    </citation>
    <scope>NUCLEOTIDE SEQUENCE</scope>
    <source>
        <strain evidence="8">AG</strain>
    </source>
</reference>
<dbReference type="PANTHER" id="PTHR14879:SF5">
    <property type="entry name" value="RING-TYPE DOMAIN-CONTAINING PROTEIN"/>
    <property type="match status" value="1"/>
</dbReference>
<evidence type="ECO:0000313" key="9">
    <source>
        <dbReference type="Proteomes" id="UP001206595"/>
    </source>
</evidence>
<name>A0AAD5HE53_UMBRA</name>
<feature type="domain" description="FYVE-type" evidence="7">
    <location>
        <begin position="17"/>
        <end position="77"/>
    </location>
</feature>
<keyword evidence="3" id="KW-0862">Zinc</keyword>
<keyword evidence="1" id="KW-0479">Metal-binding</keyword>
<dbReference type="Pfam" id="PF01363">
    <property type="entry name" value="FYVE"/>
    <property type="match status" value="1"/>
</dbReference>
<keyword evidence="2 4" id="KW-0863">Zinc-finger</keyword>
<feature type="domain" description="RING-type" evidence="6">
    <location>
        <begin position="357"/>
        <end position="396"/>
    </location>
</feature>
<dbReference type="AlphaFoldDB" id="A0AAD5HE53"/>
<comment type="caution">
    <text evidence="8">The sequence shown here is derived from an EMBL/GenBank/DDBJ whole genome shotgun (WGS) entry which is preliminary data.</text>
</comment>
<dbReference type="CDD" id="cd00065">
    <property type="entry name" value="FYVE_like_SF"/>
    <property type="match status" value="1"/>
</dbReference>
<dbReference type="EMBL" id="MU620908">
    <property type="protein sequence ID" value="KAI8581025.1"/>
    <property type="molecule type" value="Genomic_DNA"/>
</dbReference>
<gene>
    <name evidence="8" type="ORF">K450DRAFT_234273</name>
</gene>
<dbReference type="Gene3D" id="3.30.40.10">
    <property type="entry name" value="Zinc/RING finger domain, C3HC4 (zinc finger)"/>
    <property type="match status" value="2"/>
</dbReference>
<dbReference type="InterPro" id="IPR013083">
    <property type="entry name" value="Znf_RING/FYVE/PHD"/>
</dbReference>
<dbReference type="Pfam" id="PF13920">
    <property type="entry name" value="zf-C3HC4_3"/>
    <property type="match status" value="1"/>
</dbReference>
<evidence type="ECO:0000256" key="2">
    <source>
        <dbReference type="ARBA" id="ARBA00022771"/>
    </source>
</evidence>
<dbReference type="RefSeq" id="XP_051446029.1">
    <property type="nucleotide sequence ID" value="XM_051587894.1"/>
</dbReference>
<feature type="compositionally biased region" description="Polar residues" evidence="5">
    <location>
        <begin position="145"/>
        <end position="159"/>
    </location>
</feature>
<keyword evidence="9" id="KW-1185">Reference proteome</keyword>
<feature type="region of interest" description="Disordered" evidence="5">
    <location>
        <begin position="128"/>
        <end position="286"/>
    </location>
</feature>
<dbReference type="PROSITE" id="PS50089">
    <property type="entry name" value="ZF_RING_2"/>
    <property type="match status" value="1"/>
</dbReference>
<evidence type="ECO:0000256" key="5">
    <source>
        <dbReference type="SAM" id="MobiDB-lite"/>
    </source>
</evidence>
<dbReference type="SUPFAM" id="SSF57850">
    <property type="entry name" value="RING/U-box"/>
    <property type="match status" value="1"/>
</dbReference>
<evidence type="ECO:0000256" key="3">
    <source>
        <dbReference type="ARBA" id="ARBA00022833"/>
    </source>
</evidence>
<evidence type="ECO:0000313" key="8">
    <source>
        <dbReference type="EMBL" id="KAI8581025.1"/>
    </source>
</evidence>
<dbReference type="CDD" id="cd16500">
    <property type="entry name" value="RING-HC_CARP"/>
    <property type="match status" value="1"/>
</dbReference>
<organism evidence="8 9">
    <name type="scientific">Umbelopsis ramanniana AG</name>
    <dbReference type="NCBI Taxonomy" id="1314678"/>
    <lineage>
        <taxon>Eukaryota</taxon>
        <taxon>Fungi</taxon>
        <taxon>Fungi incertae sedis</taxon>
        <taxon>Mucoromycota</taxon>
        <taxon>Mucoromycotina</taxon>
        <taxon>Umbelopsidomycetes</taxon>
        <taxon>Umbelopsidales</taxon>
        <taxon>Umbelopsidaceae</taxon>
        <taxon>Umbelopsis</taxon>
    </lineage>
</organism>
<dbReference type="InterPro" id="IPR001841">
    <property type="entry name" value="Znf_RING"/>
</dbReference>
<evidence type="ECO:0000259" key="6">
    <source>
        <dbReference type="PROSITE" id="PS50089"/>
    </source>
</evidence>
<dbReference type="PANTHER" id="PTHR14879">
    <property type="entry name" value="CASPASE REGULATOR, RING FINGER DOMAIN-CONTAINING"/>
    <property type="match status" value="1"/>
</dbReference>
<sequence length="408" mass="46354">MNRGPGSVYTIPGLKNLNSAKDCDECGKAFTFLRQKYHCKNCGCVVCGNCSENRYEIPKFGFNNPVRCCNTCHEMIKMQRMGTQALLNLPMKKLKFYLTAYQLPSRGALEKQDLVRIIMSSHPVSNASETHYRKMKALAPKPSRQDTSSQSENGSSFTGFVNGLMDGIGDIFRDDEEPSRRQDESRRRQPQQQQQYAPPLFHPSQAPRPPRPPQHHYTPPNNMSQPNNSYTPPQYRPPPAQNGHRPPTQTAPPPRQQPRPQQTQQRSTENVTPPRPPQSTSPVEFEPPSLDTIIQAKIDPSTLSVRTLKGILRANFVEHSKVLEKSELVTRVARLLEDRRKEMQRNDDRGLEDEGLCRICCDASQNCVFLECGHMVTCMDCGKKLVATRNECPICRERIIKIVHVFRS</sequence>
<dbReference type="Pfam" id="PF22968">
    <property type="entry name" value="RNF34L-like_3rd"/>
    <property type="match status" value="1"/>
</dbReference>
<dbReference type="InterPro" id="IPR051728">
    <property type="entry name" value="RING-FYVE_E3_ubiquitin-ligase"/>
</dbReference>
<dbReference type="GeneID" id="75913239"/>
<reference evidence="8" key="1">
    <citation type="submission" date="2021-06" db="EMBL/GenBank/DDBJ databases">
        <authorList>
            <consortium name="DOE Joint Genome Institute"/>
            <person name="Mondo S.J."/>
            <person name="Amses K.R."/>
            <person name="Simmons D.R."/>
            <person name="Longcore J.E."/>
            <person name="Seto K."/>
            <person name="Alves G.H."/>
            <person name="Bonds A.E."/>
            <person name="Quandt C.A."/>
            <person name="Davis W.J."/>
            <person name="Chang Y."/>
            <person name="Letcher P.M."/>
            <person name="Powell M.J."/>
            <person name="Kuo A."/>
            <person name="Labutti K."/>
            <person name="Pangilinan J."/>
            <person name="Andreopoulos W."/>
            <person name="Tritt A."/>
            <person name="Riley R."/>
            <person name="Hundley H."/>
            <person name="Johnson J."/>
            <person name="Lipzen A."/>
            <person name="Barry K."/>
            <person name="Berbee M.L."/>
            <person name="Buchler N.E."/>
            <person name="Grigoriev I.V."/>
            <person name="Spatafora J.W."/>
            <person name="Stajich J.E."/>
            <person name="James T.Y."/>
        </authorList>
    </citation>
    <scope>NUCLEOTIDE SEQUENCE</scope>
    <source>
        <strain evidence="8">AG</strain>
    </source>
</reference>
<dbReference type="InterPro" id="IPR000306">
    <property type="entry name" value="Znf_FYVE"/>
</dbReference>
<evidence type="ECO:0000256" key="1">
    <source>
        <dbReference type="ARBA" id="ARBA00022723"/>
    </source>
</evidence>
<dbReference type="Proteomes" id="UP001206595">
    <property type="component" value="Unassembled WGS sequence"/>
</dbReference>
<dbReference type="GO" id="GO:0008270">
    <property type="term" value="F:zinc ion binding"/>
    <property type="evidence" value="ECO:0007669"/>
    <property type="project" value="UniProtKB-KW"/>
</dbReference>
<dbReference type="InterPro" id="IPR017455">
    <property type="entry name" value="Znf_FYVE-rel"/>
</dbReference>
<accession>A0AAD5HE53</accession>
<dbReference type="InterPro" id="IPR011011">
    <property type="entry name" value="Znf_FYVE_PHD"/>
</dbReference>
<dbReference type="PROSITE" id="PS50178">
    <property type="entry name" value="ZF_FYVE"/>
    <property type="match status" value="1"/>
</dbReference>
<feature type="compositionally biased region" description="Polar residues" evidence="5">
    <location>
        <begin position="221"/>
        <end position="232"/>
    </location>
</feature>
<proteinExistence type="predicted"/>
<evidence type="ECO:0000259" key="7">
    <source>
        <dbReference type="PROSITE" id="PS50178"/>
    </source>
</evidence>
<evidence type="ECO:0000256" key="4">
    <source>
        <dbReference type="PROSITE-ProRule" id="PRU00175"/>
    </source>
</evidence>
<feature type="compositionally biased region" description="Basic and acidic residues" evidence="5">
    <location>
        <begin position="178"/>
        <end position="187"/>
    </location>
</feature>
<protein>
    <submittedName>
        <fullName evidence="8">Uncharacterized protein</fullName>
    </submittedName>
</protein>
<dbReference type="SMART" id="SM00064">
    <property type="entry name" value="FYVE"/>
    <property type="match status" value="1"/>
</dbReference>
<dbReference type="SUPFAM" id="SSF57903">
    <property type="entry name" value="FYVE/PHD zinc finger"/>
    <property type="match status" value="1"/>
</dbReference>